<organism evidence="2 3">
    <name type="scientific">Nitrobacter vulgaris</name>
    <dbReference type="NCBI Taxonomy" id="29421"/>
    <lineage>
        <taxon>Bacteria</taxon>
        <taxon>Pseudomonadati</taxon>
        <taxon>Pseudomonadota</taxon>
        <taxon>Alphaproteobacteria</taxon>
        <taxon>Hyphomicrobiales</taxon>
        <taxon>Nitrobacteraceae</taxon>
        <taxon>Nitrobacter</taxon>
    </lineage>
</organism>
<name>A0A1V4I2T4_NITVU</name>
<comment type="caution">
    <text evidence="2">The sequence shown here is derived from an EMBL/GenBank/DDBJ whole genome shotgun (WGS) entry which is preliminary data.</text>
</comment>
<dbReference type="EMBL" id="MWPQ01000003">
    <property type="protein sequence ID" value="OPH84523.1"/>
    <property type="molecule type" value="Genomic_DNA"/>
</dbReference>
<sequence>MGNDSSTNFPPAGEPKQDPTKTLGKTMEQLTEEADKELAEKIKKGGDENIKYAKPGKSDILP</sequence>
<dbReference type="RefSeq" id="WP_079445197.1">
    <property type="nucleotide sequence ID" value="NZ_MWPQ01000003.1"/>
</dbReference>
<dbReference type="STRING" id="29421.B2M20_00720"/>
<accession>A0A1V4I2T4</accession>
<dbReference type="AlphaFoldDB" id="A0A1V4I2T4"/>
<evidence type="ECO:0000313" key="3">
    <source>
        <dbReference type="Proteomes" id="UP000189940"/>
    </source>
</evidence>
<reference evidence="2 3" key="1">
    <citation type="submission" date="2017-02" db="EMBL/GenBank/DDBJ databases">
        <title>Genome sequence of the nitrite-oxidizing bacterium Nitrobacter vulgaris strain Ab1.</title>
        <authorList>
            <person name="Mellbye B.L."/>
            <person name="Davis E.W."/>
            <person name="Spieck E."/>
            <person name="Chang J.H."/>
            <person name="Bottomley P.J."/>
            <person name="Sayavedra-Soto L.A."/>
        </authorList>
    </citation>
    <scope>NUCLEOTIDE SEQUENCE [LARGE SCALE GENOMIC DNA]</scope>
    <source>
        <strain evidence="2 3">Ab1</strain>
    </source>
</reference>
<dbReference type="Proteomes" id="UP000189940">
    <property type="component" value="Unassembled WGS sequence"/>
</dbReference>
<gene>
    <name evidence="2" type="ORF">B2M20_00720</name>
</gene>
<feature type="region of interest" description="Disordered" evidence="1">
    <location>
        <begin position="1"/>
        <end position="62"/>
    </location>
</feature>
<proteinExistence type="predicted"/>
<protein>
    <submittedName>
        <fullName evidence="2">Uncharacterized protein</fullName>
    </submittedName>
</protein>
<dbReference type="OrthoDB" id="9903027at2"/>
<evidence type="ECO:0000313" key="2">
    <source>
        <dbReference type="EMBL" id="OPH84523.1"/>
    </source>
</evidence>
<keyword evidence="3" id="KW-1185">Reference proteome</keyword>
<feature type="compositionally biased region" description="Basic and acidic residues" evidence="1">
    <location>
        <begin position="36"/>
        <end position="51"/>
    </location>
</feature>
<evidence type="ECO:0000256" key="1">
    <source>
        <dbReference type="SAM" id="MobiDB-lite"/>
    </source>
</evidence>